<reference evidence="8 9" key="1">
    <citation type="submission" date="2019-03" db="EMBL/GenBank/DDBJ databases">
        <title>Genomic Encyclopedia of Archaeal and Bacterial Type Strains, Phase II (KMG-II): from individual species to whole genera.</title>
        <authorList>
            <person name="Goeker M."/>
        </authorList>
    </citation>
    <scope>NUCLEOTIDE SEQUENCE [LARGE SCALE GENOMIC DNA]</scope>
    <source>
        <strain evidence="8 9">RL-C</strain>
    </source>
</reference>
<keyword evidence="9" id="KW-1185">Reference proteome</keyword>
<evidence type="ECO:0000256" key="4">
    <source>
        <dbReference type="ARBA" id="ARBA00022679"/>
    </source>
</evidence>
<evidence type="ECO:0000256" key="3">
    <source>
        <dbReference type="ARBA" id="ARBA00022519"/>
    </source>
</evidence>
<dbReference type="Proteomes" id="UP000294830">
    <property type="component" value="Unassembled WGS sequence"/>
</dbReference>
<evidence type="ECO:0000256" key="1">
    <source>
        <dbReference type="ARBA" id="ARBA00004533"/>
    </source>
</evidence>
<keyword evidence="6" id="KW-0012">Acyltransferase</keyword>
<keyword evidence="7" id="KW-1133">Transmembrane helix</keyword>
<dbReference type="EMBL" id="SLWB01000004">
    <property type="protein sequence ID" value="TCN70081.1"/>
    <property type="molecule type" value="Genomic_DNA"/>
</dbReference>
<dbReference type="Pfam" id="PF03279">
    <property type="entry name" value="Lip_A_acyltrans"/>
    <property type="match status" value="1"/>
</dbReference>
<gene>
    <name evidence="8" type="ORF">CLV25_10432</name>
</gene>
<name>A0A4R2EMZ0_9BACT</name>
<evidence type="ECO:0000313" key="8">
    <source>
        <dbReference type="EMBL" id="TCN70081.1"/>
    </source>
</evidence>
<dbReference type="PANTHER" id="PTHR30606">
    <property type="entry name" value="LIPID A BIOSYNTHESIS LAUROYL ACYLTRANSFERASE"/>
    <property type="match status" value="1"/>
</dbReference>
<dbReference type="PANTHER" id="PTHR30606:SF10">
    <property type="entry name" value="PHOSPHATIDYLINOSITOL MANNOSIDE ACYLTRANSFERASE"/>
    <property type="match status" value="1"/>
</dbReference>
<keyword evidence="4 8" id="KW-0808">Transferase</keyword>
<accession>A0A4R2EMZ0</accession>
<dbReference type="CDD" id="cd07984">
    <property type="entry name" value="LPLAT_LABLAT-like"/>
    <property type="match status" value="1"/>
</dbReference>
<comment type="subcellular location">
    <subcellularLocation>
        <location evidence="1">Cell inner membrane</location>
    </subcellularLocation>
</comment>
<sequence>MISRIGYSLYYSLSWIIWALPLRVAYAISDIFYFFIYLIVGYRKKVVRQNLTSAFPEKPLQEIKQIERKFYHHLCDLFIESMQLLHMRNDEAKKRFQYTNPEVFEQLYAKNKSAIVVMGHYGNWEVNITFPLWSEYRTLATYKPLNNKHFNKRMQEGRERFGIEAVPMKHTIKRMLECTKNGKPTLLALIADQAPTQSETDFWVNFLNHETGIFLGPEKISKKIDSPVLFLRIDKPKRGYYSLTSSIICENPKDTNPGEITKAHVRMLEQLIKEQPEYWLWSHRRWKRSRPAQTPLHSLYHE</sequence>
<dbReference type="AlphaFoldDB" id="A0A4R2EMZ0"/>
<comment type="caution">
    <text evidence="8">The sequence shown here is derived from an EMBL/GenBank/DDBJ whole genome shotgun (WGS) entry which is preliminary data.</text>
</comment>
<evidence type="ECO:0000256" key="5">
    <source>
        <dbReference type="ARBA" id="ARBA00023136"/>
    </source>
</evidence>
<evidence type="ECO:0000256" key="7">
    <source>
        <dbReference type="SAM" id="Phobius"/>
    </source>
</evidence>
<keyword evidence="3" id="KW-0997">Cell inner membrane</keyword>
<evidence type="ECO:0000256" key="2">
    <source>
        <dbReference type="ARBA" id="ARBA00022475"/>
    </source>
</evidence>
<dbReference type="OrthoDB" id="9801955at2"/>
<dbReference type="GO" id="GO:0016746">
    <property type="term" value="F:acyltransferase activity"/>
    <property type="evidence" value="ECO:0007669"/>
    <property type="project" value="UniProtKB-KW"/>
</dbReference>
<feature type="transmembrane region" description="Helical" evidence="7">
    <location>
        <begin position="15"/>
        <end position="40"/>
    </location>
</feature>
<dbReference type="RefSeq" id="WP_131838644.1">
    <property type="nucleotide sequence ID" value="NZ_SLWB01000004.1"/>
</dbReference>
<keyword evidence="7" id="KW-0812">Transmembrane</keyword>
<organism evidence="8 9">
    <name type="scientific">Acetobacteroides hydrogenigenes</name>
    <dbReference type="NCBI Taxonomy" id="979970"/>
    <lineage>
        <taxon>Bacteria</taxon>
        <taxon>Pseudomonadati</taxon>
        <taxon>Bacteroidota</taxon>
        <taxon>Bacteroidia</taxon>
        <taxon>Bacteroidales</taxon>
        <taxon>Rikenellaceae</taxon>
        <taxon>Acetobacteroides</taxon>
    </lineage>
</organism>
<evidence type="ECO:0000313" key="9">
    <source>
        <dbReference type="Proteomes" id="UP000294830"/>
    </source>
</evidence>
<proteinExistence type="predicted"/>
<dbReference type="InterPro" id="IPR004960">
    <property type="entry name" value="LipA_acyltrans"/>
</dbReference>
<protein>
    <submittedName>
        <fullName evidence="8">KDO2-lipid IV(A) lauroyltransferase</fullName>
    </submittedName>
</protein>
<keyword evidence="5 7" id="KW-0472">Membrane</keyword>
<evidence type="ECO:0000256" key="6">
    <source>
        <dbReference type="ARBA" id="ARBA00023315"/>
    </source>
</evidence>
<dbReference type="GO" id="GO:0009247">
    <property type="term" value="P:glycolipid biosynthetic process"/>
    <property type="evidence" value="ECO:0007669"/>
    <property type="project" value="UniProtKB-ARBA"/>
</dbReference>
<keyword evidence="2" id="KW-1003">Cell membrane</keyword>
<dbReference type="GO" id="GO:0005886">
    <property type="term" value="C:plasma membrane"/>
    <property type="evidence" value="ECO:0007669"/>
    <property type="project" value="UniProtKB-SubCell"/>
</dbReference>